<dbReference type="EMBL" id="BMAW01075985">
    <property type="protein sequence ID" value="GFT99410.1"/>
    <property type="molecule type" value="Genomic_DNA"/>
</dbReference>
<dbReference type="EMBL" id="BMAW01011905">
    <property type="protein sequence ID" value="GFT26161.1"/>
    <property type="molecule type" value="Genomic_DNA"/>
</dbReference>
<dbReference type="AlphaFoldDB" id="A0A8X6NZD4"/>
<dbReference type="EMBL" id="BMAW01085605">
    <property type="protein sequence ID" value="GFU43689.1"/>
    <property type="molecule type" value="Genomic_DNA"/>
</dbReference>
<evidence type="ECO:0000313" key="7">
    <source>
        <dbReference type="EMBL" id="GFU43689.1"/>
    </source>
</evidence>
<name>A0A8X6NZD4_NEPPI</name>
<proteinExistence type="predicted"/>
<sequence length="89" mass="10499">MKTNCEMDLYSSASPPISSQEPMTQDYTSAYLLRREYETEQYVMTTCLSTRVTMITAYKNNPFFNEDDELYQRENCNATGREKSDSNYW</sequence>
<comment type="caution">
    <text evidence="4">The sequence shown here is derived from an EMBL/GenBank/DDBJ whole genome shotgun (WGS) entry which is preliminary data.</text>
</comment>
<evidence type="ECO:0000313" key="2">
    <source>
        <dbReference type="EMBL" id="GFT26161.1"/>
    </source>
</evidence>
<dbReference type="EMBL" id="BMAW01109058">
    <property type="protein sequence ID" value="GFT36729.1"/>
    <property type="molecule type" value="Genomic_DNA"/>
</dbReference>
<evidence type="ECO:0000313" key="6">
    <source>
        <dbReference type="EMBL" id="GFU06072.1"/>
    </source>
</evidence>
<feature type="region of interest" description="Disordered" evidence="1">
    <location>
        <begin position="1"/>
        <end position="23"/>
    </location>
</feature>
<dbReference type="EMBL" id="BMAW01124039">
    <property type="protein sequence ID" value="GFU06072.1"/>
    <property type="molecule type" value="Genomic_DNA"/>
</dbReference>
<dbReference type="EMBL" id="BMAW01110469">
    <property type="protein sequence ID" value="GFT43243.1"/>
    <property type="molecule type" value="Genomic_DNA"/>
</dbReference>
<evidence type="ECO:0000256" key="1">
    <source>
        <dbReference type="SAM" id="MobiDB-lite"/>
    </source>
</evidence>
<evidence type="ECO:0000313" key="8">
    <source>
        <dbReference type="Proteomes" id="UP000887013"/>
    </source>
</evidence>
<reference evidence="4" key="1">
    <citation type="submission" date="2020-08" db="EMBL/GenBank/DDBJ databases">
        <title>Multicomponent nature underlies the extraordinary mechanical properties of spider dragline silk.</title>
        <authorList>
            <person name="Kono N."/>
            <person name="Nakamura H."/>
            <person name="Mori M."/>
            <person name="Yoshida Y."/>
            <person name="Ohtoshi R."/>
            <person name="Malay A.D."/>
            <person name="Moran D.A.P."/>
            <person name="Tomita M."/>
            <person name="Numata K."/>
            <person name="Arakawa K."/>
        </authorList>
    </citation>
    <scope>NUCLEOTIDE SEQUENCE</scope>
</reference>
<gene>
    <name evidence="2" type="ORF">NPIL_274071</name>
    <name evidence="7" type="ORF">NPIL_291221</name>
    <name evidence="4" type="ORF">NPIL_342181</name>
    <name evidence="6" type="ORF">NPIL_411801</name>
    <name evidence="3" type="ORF">NPIL_424701</name>
    <name evidence="5" type="ORF">NPIL_571471</name>
</gene>
<dbReference type="Proteomes" id="UP000887013">
    <property type="component" value="Unassembled WGS sequence"/>
</dbReference>
<evidence type="ECO:0000313" key="3">
    <source>
        <dbReference type="EMBL" id="GFT36729.1"/>
    </source>
</evidence>
<evidence type="ECO:0000313" key="4">
    <source>
        <dbReference type="EMBL" id="GFT43243.1"/>
    </source>
</evidence>
<keyword evidence="8" id="KW-1185">Reference proteome</keyword>
<evidence type="ECO:0000313" key="5">
    <source>
        <dbReference type="EMBL" id="GFT99410.1"/>
    </source>
</evidence>
<feature type="compositionally biased region" description="Polar residues" evidence="1">
    <location>
        <begin position="11"/>
        <end position="23"/>
    </location>
</feature>
<organism evidence="4 8">
    <name type="scientific">Nephila pilipes</name>
    <name type="common">Giant wood spider</name>
    <name type="synonym">Nephila maculata</name>
    <dbReference type="NCBI Taxonomy" id="299642"/>
    <lineage>
        <taxon>Eukaryota</taxon>
        <taxon>Metazoa</taxon>
        <taxon>Ecdysozoa</taxon>
        <taxon>Arthropoda</taxon>
        <taxon>Chelicerata</taxon>
        <taxon>Arachnida</taxon>
        <taxon>Araneae</taxon>
        <taxon>Araneomorphae</taxon>
        <taxon>Entelegynae</taxon>
        <taxon>Araneoidea</taxon>
        <taxon>Nephilidae</taxon>
        <taxon>Nephila</taxon>
    </lineage>
</organism>
<protein>
    <submittedName>
        <fullName evidence="4">Uncharacterized protein</fullName>
    </submittedName>
</protein>
<accession>A0A8X6NZD4</accession>